<keyword evidence="10" id="KW-0539">Nucleus</keyword>
<sequence length="954" mass="106776">MFTNMGKGLYACVARLPLLSRKSRDQEHFTQIGRFNVAIRGKLLKTVNENISRKPIMDTGDHDFEFGDENDMESMIDSYNKNDESTMGSIDGRSDSVCDGSTLGVCRGEDDYMSNIALYDGYDSYNESGESSDEEEELPRGELLAAHLKGIVPTKPTPFRFMNGKDGMATCEKCGTVGIKHAFYSKSKRFCSLSCSRSFATAQREGKPLPPKPVIARKGNKGITQTKKPISKANSHLYSKSGKPETVRGFDWGPYLSSGCGDGANISSFIHAPMNESWEQISIGMKIECLNHDTDLPYSVFWIAAVMKLAGYKALVRYEGFSGDSSKDFWLNLCSKDVHSVGWCASFGKPLVPPKSIQHKYADWKSYLVARLTGSRTLPGSFHNKATEYMTSFKLKKGMRVEVVDKMCVSAMRVALVNENIGGRVRLNYEDSKDENDDFWCHTYSPLIHYVGWSQEVNHKLHCSQEYRSKCLTKVTMQKYDPTDSTPDMFLKNKDSKTNLKFQVGMKLEAIDPLNLSAVCVATVMKVLKTNYLMIGIDGSAAQNGSDWFCYHSSSPCIFPVGFCEINGIVLTPPRGYKGPFKWFEYLKQTKSVAAPVKLFDKEIPKHGFKPGHKLEAVDLMEPRLICVGTITKVVGRLLRVHFDGWENEYDQWVDCETPDLYPVGWCEMMNYSLEGPRMKIEQQGMNNLPMSKKRKSKAQLYKGPRKSKCNEKKSKSPVKPGVNYTDSTDHLQYPPYVSLTAEAVAANLPPMLDTHASDSFKVKVEPGMETSTGQDAPPVLSPLEAPPSRAQNISRTASMPVITDFKTDSNSNTNENASANQSNQHLLSKLTSPITKTDTSNSSLNQSNDSTQLKPAPPSVGEKVTLSMTTRHQTVLPDHWTIIDVYQFLHVNDCAAYCESFKKKGIDGRRFMALTKEEIVSLTGMKVGPSLRIYDLIQYLKQHFERKLRQDSS</sequence>
<dbReference type="GO" id="GO:0003682">
    <property type="term" value="F:chromatin binding"/>
    <property type="evidence" value="ECO:0007669"/>
    <property type="project" value="TreeGrafter"/>
</dbReference>
<dbReference type="AlphaFoldDB" id="A0AAN8PKA1"/>
<evidence type="ECO:0000256" key="5">
    <source>
        <dbReference type="ARBA" id="ARBA00022833"/>
    </source>
</evidence>
<evidence type="ECO:0000256" key="3">
    <source>
        <dbReference type="ARBA" id="ARBA00022737"/>
    </source>
</evidence>
<dbReference type="InterPro" id="IPR001660">
    <property type="entry name" value="SAM"/>
</dbReference>
<accession>A0AAN8PKA1</accession>
<protein>
    <submittedName>
        <fullName evidence="16">Uncharacterized protein</fullName>
    </submittedName>
</protein>
<dbReference type="InterPro" id="IPR037605">
    <property type="entry name" value="Sfmbt_SAM"/>
</dbReference>
<evidence type="ECO:0000259" key="15">
    <source>
        <dbReference type="PROSITE" id="PS51024"/>
    </source>
</evidence>
<dbReference type="CDD" id="cd20100">
    <property type="entry name" value="MBT_dSfmbt-like_rpt4"/>
    <property type="match status" value="1"/>
</dbReference>
<organism evidence="16 17">
    <name type="scientific">Patella caerulea</name>
    <name type="common">Rayed Mediterranean limpet</name>
    <dbReference type="NCBI Taxonomy" id="87958"/>
    <lineage>
        <taxon>Eukaryota</taxon>
        <taxon>Metazoa</taxon>
        <taxon>Spiralia</taxon>
        <taxon>Lophotrochozoa</taxon>
        <taxon>Mollusca</taxon>
        <taxon>Gastropoda</taxon>
        <taxon>Patellogastropoda</taxon>
        <taxon>Patelloidea</taxon>
        <taxon>Patellidae</taxon>
        <taxon>Patella</taxon>
    </lineage>
</organism>
<evidence type="ECO:0000256" key="10">
    <source>
        <dbReference type="ARBA" id="ARBA00023242"/>
    </source>
</evidence>
<evidence type="ECO:0000256" key="2">
    <source>
        <dbReference type="ARBA" id="ARBA00022723"/>
    </source>
</evidence>
<dbReference type="Pfam" id="PF21319">
    <property type="entry name" value="zf-FCS_1"/>
    <property type="match status" value="1"/>
</dbReference>
<evidence type="ECO:0000313" key="16">
    <source>
        <dbReference type="EMBL" id="KAK6173381.1"/>
    </source>
</evidence>
<dbReference type="Proteomes" id="UP001347796">
    <property type="component" value="Unassembled WGS sequence"/>
</dbReference>
<feature type="domain" description="SAM" evidence="14">
    <location>
        <begin position="881"/>
        <end position="944"/>
    </location>
</feature>
<dbReference type="GO" id="GO:0003677">
    <property type="term" value="F:DNA binding"/>
    <property type="evidence" value="ECO:0007669"/>
    <property type="project" value="UniProtKB-KW"/>
</dbReference>
<dbReference type="GO" id="GO:0042393">
    <property type="term" value="F:histone binding"/>
    <property type="evidence" value="ECO:0007669"/>
    <property type="project" value="TreeGrafter"/>
</dbReference>
<dbReference type="GO" id="GO:0045892">
    <property type="term" value="P:negative regulation of DNA-templated transcription"/>
    <property type="evidence" value="ECO:0007669"/>
    <property type="project" value="TreeGrafter"/>
</dbReference>
<dbReference type="PANTHER" id="PTHR12247:SF104">
    <property type="entry name" value="POLYCOMB PROTEIN SFMBT"/>
    <property type="match status" value="1"/>
</dbReference>
<evidence type="ECO:0000256" key="4">
    <source>
        <dbReference type="ARBA" id="ARBA00022771"/>
    </source>
</evidence>
<keyword evidence="8" id="KW-0238">DNA-binding</keyword>
<dbReference type="GO" id="GO:0031507">
    <property type="term" value="P:heterochromatin formation"/>
    <property type="evidence" value="ECO:0007669"/>
    <property type="project" value="InterPro"/>
</dbReference>
<dbReference type="PROSITE" id="PS50105">
    <property type="entry name" value="SAM_DOMAIN"/>
    <property type="match status" value="1"/>
</dbReference>
<keyword evidence="2" id="KW-0479">Metal-binding</keyword>
<feature type="compositionally biased region" description="Basic residues" evidence="13">
    <location>
        <begin position="692"/>
        <end position="708"/>
    </location>
</feature>
<dbReference type="SUPFAM" id="SSF47769">
    <property type="entry name" value="SAM/Pointed domain"/>
    <property type="match status" value="1"/>
</dbReference>
<dbReference type="CDD" id="cd20126">
    <property type="entry name" value="MBT_MBTD1_rpt3"/>
    <property type="match status" value="1"/>
</dbReference>
<keyword evidence="6" id="KW-0156">Chromatin regulator</keyword>
<keyword evidence="3" id="KW-0677">Repeat</keyword>
<evidence type="ECO:0000256" key="7">
    <source>
        <dbReference type="ARBA" id="ARBA00023015"/>
    </source>
</evidence>
<feature type="region of interest" description="Disordered" evidence="13">
    <location>
        <begin position="202"/>
        <end position="226"/>
    </location>
</feature>
<feature type="repeat" description="MBT" evidence="12">
    <location>
        <begin position="250"/>
        <end position="354"/>
    </location>
</feature>
<keyword evidence="17" id="KW-1185">Reference proteome</keyword>
<dbReference type="InterPro" id="IPR038603">
    <property type="entry name" value="Znf_FCS_sf"/>
</dbReference>
<evidence type="ECO:0000256" key="9">
    <source>
        <dbReference type="ARBA" id="ARBA00023163"/>
    </source>
</evidence>
<feature type="compositionally biased region" description="Low complexity" evidence="13">
    <location>
        <begin position="810"/>
        <end position="825"/>
    </location>
</feature>
<evidence type="ECO:0000256" key="1">
    <source>
        <dbReference type="ARBA" id="ARBA00004123"/>
    </source>
</evidence>
<dbReference type="CDD" id="cd20098">
    <property type="entry name" value="MBT_dSfmbt-like_rpt2"/>
    <property type="match status" value="1"/>
</dbReference>
<dbReference type="InterPro" id="IPR012313">
    <property type="entry name" value="Znf_FCS"/>
</dbReference>
<evidence type="ECO:0000256" key="13">
    <source>
        <dbReference type="SAM" id="MobiDB-lite"/>
    </source>
</evidence>
<dbReference type="PROSITE" id="PS51024">
    <property type="entry name" value="ZF_FCS"/>
    <property type="match status" value="1"/>
</dbReference>
<keyword evidence="4 11" id="KW-0863">Zinc-finger</keyword>
<dbReference type="GO" id="GO:0005634">
    <property type="term" value="C:nucleus"/>
    <property type="evidence" value="ECO:0007669"/>
    <property type="project" value="UniProtKB-SubCell"/>
</dbReference>
<dbReference type="SMART" id="SM00561">
    <property type="entry name" value="MBT"/>
    <property type="match status" value="4"/>
</dbReference>
<comment type="caution">
    <text evidence="16">The sequence shown here is derived from an EMBL/GenBank/DDBJ whole genome shotgun (WGS) entry which is preliminary data.</text>
</comment>
<dbReference type="SUPFAM" id="SSF63748">
    <property type="entry name" value="Tudor/PWWP/MBT"/>
    <property type="match status" value="4"/>
</dbReference>
<feature type="region of interest" description="Disordered" evidence="13">
    <location>
        <begin position="767"/>
        <end position="862"/>
    </location>
</feature>
<evidence type="ECO:0000256" key="6">
    <source>
        <dbReference type="ARBA" id="ARBA00022853"/>
    </source>
</evidence>
<reference evidence="16 17" key="1">
    <citation type="submission" date="2024-01" db="EMBL/GenBank/DDBJ databases">
        <title>The genome of the rayed Mediterranean limpet Patella caerulea (Linnaeus, 1758).</title>
        <authorList>
            <person name="Anh-Thu Weber A."/>
            <person name="Halstead-Nussloch G."/>
        </authorList>
    </citation>
    <scope>NUCLEOTIDE SEQUENCE [LARGE SCALE GENOMIC DNA]</scope>
    <source>
        <strain evidence="16">AATW-2023a</strain>
        <tissue evidence="16">Whole specimen</tissue>
    </source>
</reference>
<evidence type="ECO:0000256" key="12">
    <source>
        <dbReference type="PROSITE-ProRule" id="PRU00459"/>
    </source>
</evidence>
<feature type="domain" description="FCS-type" evidence="15">
    <location>
        <begin position="162"/>
        <end position="197"/>
    </location>
</feature>
<dbReference type="Gene3D" id="1.10.150.50">
    <property type="entry name" value="Transcription Factor, Ets-1"/>
    <property type="match status" value="1"/>
</dbReference>
<dbReference type="Pfam" id="PF00536">
    <property type="entry name" value="SAM_1"/>
    <property type="match status" value="1"/>
</dbReference>
<evidence type="ECO:0000313" key="17">
    <source>
        <dbReference type="Proteomes" id="UP001347796"/>
    </source>
</evidence>
<dbReference type="CDD" id="cd20119">
    <property type="entry name" value="MBT_dSfmbt_rpt1"/>
    <property type="match status" value="1"/>
</dbReference>
<evidence type="ECO:0000259" key="14">
    <source>
        <dbReference type="PROSITE" id="PS50105"/>
    </source>
</evidence>
<feature type="repeat" description="MBT" evidence="12">
    <location>
        <begin position="581"/>
        <end position="677"/>
    </location>
</feature>
<comment type="subcellular location">
    <subcellularLocation>
        <location evidence="1">Nucleus</location>
    </subcellularLocation>
</comment>
<keyword evidence="9" id="KW-0804">Transcription</keyword>
<dbReference type="InterPro" id="IPR013761">
    <property type="entry name" value="SAM/pointed_sf"/>
</dbReference>
<dbReference type="PROSITE" id="PS51079">
    <property type="entry name" value="MBT"/>
    <property type="match status" value="4"/>
</dbReference>
<evidence type="ECO:0000256" key="8">
    <source>
        <dbReference type="ARBA" id="ARBA00023125"/>
    </source>
</evidence>
<proteinExistence type="predicted"/>
<feature type="repeat" description="MBT" evidence="12">
    <location>
        <begin position="471"/>
        <end position="574"/>
    </location>
</feature>
<dbReference type="InterPro" id="IPR004092">
    <property type="entry name" value="Mbt"/>
</dbReference>
<feature type="repeat" description="MBT" evidence="12">
    <location>
        <begin position="362"/>
        <end position="464"/>
    </location>
</feature>
<dbReference type="Gene3D" id="2.30.30.140">
    <property type="match status" value="4"/>
</dbReference>
<feature type="compositionally biased region" description="Polar residues" evidence="13">
    <location>
        <begin position="826"/>
        <end position="854"/>
    </location>
</feature>
<dbReference type="SMART" id="SM00454">
    <property type="entry name" value="SAM"/>
    <property type="match status" value="1"/>
</dbReference>
<keyword evidence="7" id="KW-0805">Transcription regulation</keyword>
<gene>
    <name evidence="16" type="ORF">SNE40_016844</name>
</gene>
<dbReference type="PANTHER" id="PTHR12247">
    <property type="entry name" value="POLYCOMB GROUP PROTEIN"/>
    <property type="match status" value="1"/>
</dbReference>
<keyword evidence="5" id="KW-0862">Zinc</keyword>
<dbReference type="InterPro" id="IPR050548">
    <property type="entry name" value="PcG_chromatin_remod_factors"/>
</dbReference>
<dbReference type="EMBL" id="JAZGQO010000011">
    <property type="protein sequence ID" value="KAK6173381.1"/>
    <property type="molecule type" value="Genomic_DNA"/>
</dbReference>
<evidence type="ECO:0000256" key="11">
    <source>
        <dbReference type="PROSITE-ProRule" id="PRU00367"/>
    </source>
</evidence>
<dbReference type="Pfam" id="PF02820">
    <property type="entry name" value="MBT"/>
    <property type="match status" value="4"/>
</dbReference>
<dbReference type="CDD" id="cd09580">
    <property type="entry name" value="SAM_Scm-like-4MBT"/>
    <property type="match status" value="1"/>
</dbReference>
<dbReference type="Gene3D" id="3.30.60.160">
    <property type="match status" value="1"/>
</dbReference>
<feature type="region of interest" description="Disordered" evidence="13">
    <location>
        <begin position="685"/>
        <end position="728"/>
    </location>
</feature>
<dbReference type="GO" id="GO:0008270">
    <property type="term" value="F:zinc ion binding"/>
    <property type="evidence" value="ECO:0007669"/>
    <property type="project" value="UniProtKB-KW"/>
</dbReference>
<name>A0AAN8PKA1_PATCE</name>
<dbReference type="InterPro" id="IPR047358">
    <property type="entry name" value="MBT_dSfmbt_rpt1"/>
</dbReference>